<name>A0A1X1ZIW1_9MYCO</name>
<protein>
    <recommendedName>
        <fullName evidence="3">AttH domain-containing protein</fullName>
    </recommendedName>
</protein>
<evidence type="ECO:0000313" key="2">
    <source>
        <dbReference type="Proteomes" id="UP000193529"/>
    </source>
</evidence>
<gene>
    <name evidence="1" type="ORF">AWC19_11955</name>
</gene>
<proteinExistence type="predicted"/>
<dbReference type="SUPFAM" id="SSF159245">
    <property type="entry name" value="AttH-like"/>
    <property type="match status" value="1"/>
</dbReference>
<organism evidence="1 2">
    <name type="scientific">Mycobacterium palustre</name>
    <dbReference type="NCBI Taxonomy" id="153971"/>
    <lineage>
        <taxon>Bacteria</taxon>
        <taxon>Bacillati</taxon>
        <taxon>Actinomycetota</taxon>
        <taxon>Actinomycetes</taxon>
        <taxon>Mycobacteriales</taxon>
        <taxon>Mycobacteriaceae</taxon>
        <taxon>Mycobacterium</taxon>
        <taxon>Mycobacterium simiae complex</taxon>
    </lineage>
</organism>
<evidence type="ECO:0000313" key="1">
    <source>
        <dbReference type="EMBL" id="ORW23266.1"/>
    </source>
</evidence>
<keyword evidence="2" id="KW-1185">Reference proteome</keyword>
<evidence type="ECO:0008006" key="3">
    <source>
        <dbReference type="Google" id="ProtNLM"/>
    </source>
</evidence>
<reference evidence="1 2" key="1">
    <citation type="submission" date="2016-01" db="EMBL/GenBank/DDBJ databases">
        <title>The new phylogeny of the genus Mycobacterium.</title>
        <authorList>
            <person name="Tarcisio F."/>
            <person name="Conor M."/>
            <person name="Antonella G."/>
            <person name="Elisabetta G."/>
            <person name="Giulia F.S."/>
            <person name="Sara T."/>
            <person name="Anna F."/>
            <person name="Clotilde B."/>
            <person name="Roberto B."/>
            <person name="Veronica D.S."/>
            <person name="Fabio R."/>
            <person name="Monica P."/>
            <person name="Olivier J."/>
            <person name="Enrico T."/>
            <person name="Nicola S."/>
        </authorList>
    </citation>
    <scope>NUCLEOTIDE SEQUENCE [LARGE SCALE GENOMIC DNA]</scope>
    <source>
        <strain evidence="1 2">DSM 44572</strain>
    </source>
</reference>
<dbReference type="RefSeq" id="WP_085079136.1">
    <property type="nucleotide sequence ID" value="NZ_JACKRZ010000369.1"/>
</dbReference>
<dbReference type="OrthoDB" id="4525577at2"/>
<dbReference type="EMBL" id="LQPJ01000109">
    <property type="protein sequence ID" value="ORW23266.1"/>
    <property type="molecule type" value="Genomic_DNA"/>
</dbReference>
<sequence>MTVTETADAWGPLAEPIHLDAAGATDPVWKDNAYLSYWDTANEVFGSFHVSTSPNCAGGRRARCSISVRGKVLEIIEDLAPGSFASSSINFGLDGVITVRHPRLQADLVNAPLFVAADYAVGGVVPELVEGKPLQHFQQACEMTGTLVLDGEESPVQARGMRDRTWGFRDESAQWIEYAGLVAIIGDSFITVMKFLGADGTLRSDGFLIDTDRSRTITDVNFGRDAAGQFRLARIRDAEGGSRLVTVSSRLAGFFVPMGVESEGPAFGTYDDFMSLQSGNDSGAGFFEQGILHRVF</sequence>
<dbReference type="AlphaFoldDB" id="A0A1X1ZIW1"/>
<accession>A0A1X1ZIW1</accession>
<comment type="caution">
    <text evidence="1">The sequence shown here is derived from an EMBL/GenBank/DDBJ whole genome shotgun (WGS) entry which is preliminary data.</text>
</comment>
<dbReference type="Proteomes" id="UP000193529">
    <property type="component" value="Unassembled WGS sequence"/>
</dbReference>